<reference evidence="2" key="1">
    <citation type="submission" date="2021-02" db="EMBL/GenBank/DDBJ databases">
        <authorList>
            <person name="Cremers G."/>
            <person name="Picone N."/>
        </authorList>
    </citation>
    <scope>NUCLEOTIDE SEQUENCE</scope>
    <source>
        <strain evidence="2">PQ17</strain>
    </source>
</reference>
<keyword evidence="3" id="KW-1185">Reference proteome</keyword>
<name>A0A8J2BRA3_9BACT</name>
<evidence type="ECO:0000313" key="3">
    <source>
        <dbReference type="Proteomes" id="UP000663859"/>
    </source>
</evidence>
<proteinExistence type="predicted"/>
<gene>
    <name evidence="2" type="ORF">MPNT_90083</name>
</gene>
<comment type="caution">
    <text evidence="2">The sequence shown here is derived from an EMBL/GenBank/DDBJ whole genome shotgun (WGS) entry which is preliminary data.</text>
</comment>
<feature type="compositionally biased region" description="Basic residues" evidence="1">
    <location>
        <begin position="77"/>
        <end position="107"/>
    </location>
</feature>
<protein>
    <submittedName>
        <fullName evidence="2">Uncharacterized protein</fullName>
    </submittedName>
</protein>
<accession>A0A8J2BRA3</accession>
<feature type="region of interest" description="Disordered" evidence="1">
    <location>
        <begin position="75"/>
        <end position="116"/>
    </location>
</feature>
<dbReference type="Proteomes" id="UP000663859">
    <property type="component" value="Unassembled WGS sequence"/>
</dbReference>
<evidence type="ECO:0000313" key="2">
    <source>
        <dbReference type="EMBL" id="CAF0705396.1"/>
    </source>
</evidence>
<dbReference type="EMBL" id="CAJNOB010000071">
    <property type="protein sequence ID" value="CAF0705396.1"/>
    <property type="molecule type" value="Genomic_DNA"/>
</dbReference>
<organism evidence="2 3">
    <name type="scientific">Candidatus Methylacidithermus pantelleriae</name>
    <dbReference type="NCBI Taxonomy" id="2744239"/>
    <lineage>
        <taxon>Bacteria</taxon>
        <taxon>Pseudomonadati</taxon>
        <taxon>Verrucomicrobiota</taxon>
        <taxon>Methylacidiphilae</taxon>
        <taxon>Methylacidiphilales</taxon>
        <taxon>Methylacidiphilaceae</taxon>
        <taxon>Candidatus Methylacidithermus</taxon>
    </lineage>
</organism>
<evidence type="ECO:0000256" key="1">
    <source>
        <dbReference type="SAM" id="MobiDB-lite"/>
    </source>
</evidence>
<sequence length="185" mass="20893">MDLCGRKCRTAGVRRDQLKKEHGNIREELDRIVQRMKQGKRPKAEKLAAFVNRVFFSPSWPSLLSLEPLGGQALGIRKSRQRGKNVMRRSTSSKRRKRAPSHRKRSTPIRSSPKLTEPFGSKVVDWNFAPSATTIPQCVQAQVFIAVLAFLRDGLFAKKLEALLPSFSAGQAWTALQTIHPVEFD</sequence>
<dbReference type="AlphaFoldDB" id="A0A8J2BRA3"/>